<protein>
    <submittedName>
        <fullName evidence="11">Ulilysin</fullName>
    </submittedName>
</protein>
<dbReference type="EMBL" id="CP030850">
    <property type="protein sequence ID" value="AXE21105.1"/>
    <property type="molecule type" value="Genomic_DNA"/>
</dbReference>
<feature type="domain" description="Secretion system C-terminal sorting" evidence="10">
    <location>
        <begin position="378"/>
        <end position="453"/>
    </location>
</feature>
<dbReference type="PANTHER" id="PTHR47466">
    <property type="match status" value="1"/>
</dbReference>
<evidence type="ECO:0000256" key="7">
    <source>
        <dbReference type="ARBA" id="ARBA00023049"/>
    </source>
</evidence>
<dbReference type="PANTHER" id="PTHR47466:SF1">
    <property type="entry name" value="METALLOPROTEASE MEP1 (AFU_ORTHOLOGUE AFUA_1G07730)-RELATED"/>
    <property type="match status" value="1"/>
</dbReference>
<dbReference type="Pfam" id="PF18962">
    <property type="entry name" value="Por_Secre_tail"/>
    <property type="match status" value="1"/>
</dbReference>
<sequence>MHMKRKRKSSEQLAVSGWIKRLLTANRFLRVFLLLNFLHLASYAQRCAAVQYDSAIAKRYPYWRLKRTMLEDSIQSYLKNATTDRRARQAAICAQVRIPVVIHVVHNNAAMTIGGRDNGNISDEQILAQIRTLNEDYQRKSGTRGFNTNPVGANTGIEFYLANEDPDGNPTNGITRHYYSAKSTFDIFTDDQTLANIVSWPTDRYLNIWVSRFGNNYLGIGQFPSATGVKGLDSANELLEKTDGVFIDYKVFGSGGAVTSKLYSLGRTTTHEVGHWLGLIHTWGDTDCGDDYCADTPPAQSGNQSTNCGPLFSTCSGVRTRNMTENYMDYSPDSCMNIFTVNQSERMMAVIEKAPRRARLVKYWCSKVPFGDTFDVKVFPNPASDQVNIQINVTEFTDFEVELYSITGQLVGNQKFTDYPSWLVTFPTTNISPGVYIVRVKTQKETVSKRLVITR</sequence>
<keyword evidence="6" id="KW-0862">Zinc</keyword>
<dbReference type="NCBIfam" id="TIGR04183">
    <property type="entry name" value="Por_Secre_tail"/>
    <property type="match status" value="1"/>
</dbReference>
<organism evidence="11 12">
    <name type="scientific">Runella rosea</name>
    <dbReference type="NCBI Taxonomy" id="2259595"/>
    <lineage>
        <taxon>Bacteria</taxon>
        <taxon>Pseudomonadati</taxon>
        <taxon>Bacteroidota</taxon>
        <taxon>Cytophagia</taxon>
        <taxon>Cytophagales</taxon>
        <taxon>Spirosomataceae</taxon>
        <taxon>Runella</taxon>
    </lineage>
</organism>
<keyword evidence="8" id="KW-1015">Disulfide bond</keyword>
<evidence type="ECO:0000313" key="12">
    <source>
        <dbReference type="Proteomes" id="UP000251993"/>
    </source>
</evidence>
<keyword evidence="3" id="KW-0479">Metal-binding</keyword>
<evidence type="ECO:0000256" key="2">
    <source>
        <dbReference type="ARBA" id="ARBA00022670"/>
    </source>
</evidence>
<evidence type="ECO:0000256" key="1">
    <source>
        <dbReference type="ARBA" id="ARBA00008721"/>
    </source>
</evidence>
<dbReference type="InterPro" id="IPR024079">
    <property type="entry name" value="MetalloPept_cat_dom_sf"/>
</dbReference>
<evidence type="ECO:0000256" key="6">
    <source>
        <dbReference type="ARBA" id="ARBA00022833"/>
    </source>
</evidence>
<dbReference type="AlphaFoldDB" id="A0A344TR34"/>
<feature type="domain" description="Peptidase M43 pregnancy-associated plasma-A" evidence="9">
    <location>
        <begin position="267"/>
        <end position="352"/>
    </location>
</feature>
<dbReference type="SUPFAM" id="SSF55486">
    <property type="entry name" value="Metalloproteases ('zincins'), catalytic domain"/>
    <property type="match status" value="1"/>
</dbReference>
<evidence type="ECO:0000259" key="10">
    <source>
        <dbReference type="Pfam" id="PF18962"/>
    </source>
</evidence>
<dbReference type="OrthoDB" id="6278496at2"/>
<evidence type="ECO:0000256" key="4">
    <source>
        <dbReference type="ARBA" id="ARBA00022729"/>
    </source>
</evidence>
<evidence type="ECO:0000259" key="9">
    <source>
        <dbReference type="Pfam" id="PF05572"/>
    </source>
</evidence>
<proteinExistence type="inferred from homology"/>
<reference evidence="11 12" key="1">
    <citation type="submission" date="2018-07" db="EMBL/GenBank/DDBJ databases">
        <title>Genome sequencing of Runella.</title>
        <authorList>
            <person name="Baek M.-G."/>
            <person name="Yi H."/>
        </authorList>
    </citation>
    <scope>NUCLEOTIDE SEQUENCE [LARGE SCALE GENOMIC DNA]</scope>
    <source>
        <strain evidence="11 12">HYN0085</strain>
    </source>
</reference>
<evidence type="ECO:0000256" key="5">
    <source>
        <dbReference type="ARBA" id="ARBA00022801"/>
    </source>
</evidence>
<dbReference type="CDD" id="cd04275">
    <property type="entry name" value="ZnMc_pappalysin_like"/>
    <property type="match status" value="1"/>
</dbReference>
<keyword evidence="2" id="KW-0645">Protease</keyword>
<dbReference type="GO" id="GO:0006508">
    <property type="term" value="P:proteolysis"/>
    <property type="evidence" value="ECO:0007669"/>
    <property type="project" value="UniProtKB-KW"/>
</dbReference>
<dbReference type="GO" id="GO:0046872">
    <property type="term" value="F:metal ion binding"/>
    <property type="evidence" value="ECO:0007669"/>
    <property type="project" value="UniProtKB-KW"/>
</dbReference>
<dbReference type="GO" id="GO:0008237">
    <property type="term" value="F:metallopeptidase activity"/>
    <property type="evidence" value="ECO:0007669"/>
    <property type="project" value="UniProtKB-KW"/>
</dbReference>
<gene>
    <name evidence="11" type="ORF">DR864_26895</name>
</gene>
<keyword evidence="12" id="KW-1185">Reference proteome</keyword>
<comment type="similarity">
    <text evidence="1">Belongs to the peptidase M43B family.</text>
</comment>
<name>A0A344TR34_9BACT</name>
<evidence type="ECO:0000256" key="8">
    <source>
        <dbReference type="ARBA" id="ARBA00023157"/>
    </source>
</evidence>
<accession>A0A344TR34</accession>
<keyword evidence="5" id="KW-0378">Hydrolase</keyword>
<evidence type="ECO:0000256" key="3">
    <source>
        <dbReference type="ARBA" id="ARBA00022723"/>
    </source>
</evidence>
<dbReference type="InterPro" id="IPR026444">
    <property type="entry name" value="Secre_tail"/>
</dbReference>
<evidence type="ECO:0000313" key="11">
    <source>
        <dbReference type="EMBL" id="AXE21105.1"/>
    </source>
</evidence>
<dbReference type="Gene3D" id="3.40.390.10">
    <property type="entry name" value="Collagenase (Catalytic Domain)"/>
    <property type="match status" value="1"/>
</dbReference>
<keyword evidence="7" id="KW-0482">Metalloprotease</keyword>
<dbReference type="KEGG" id="run:DR864_26895"/>
<dbReference type="Pfam" id="PF05572">
    <property type="entry name" value="Peptidase_M43"/>
    <property type="match status" value="1"/>
</dbReference>
<dbReference type="Proteomes" id="UP000251993">
    <property type="component" value="Chromosome"/>
</dbReference>
<keyword evidence="4" id="KW-0732">Signal</keyword>
<dbReference type="InterPro" id="IPR008754">
    <property type="entry name" value="Peptidase_M43"/>
</dbReference>